<dbReference type="InterPro" id="IPR055251">
    <property type="entry name" value="SOS1_NGEF_PH"/>
</dbReference>
<evidence type="ECO:0000256" key="2">
    <source>
        <dbReference type="PROSITE-ProRule" id="PRU00168"/>
    </source>
</evidence>
<dbReference type="GO" id="GO:0005085">
    <property type="term" value="F:guanyl-nucleotide exchange factor activity"/>
    <property type="evidence" value="ECO:0007669"/>
    <property type="project" value="UniProtKB-KW"/>
</dbReference>
<dbReference type="SUPFAM" id="SSF48366">
    <property type="entry name" value="Ras GEF"/>
    <property type="match status" value="1"/>
</dbReference>
<dbReference type="PROSITE" id="PS50003">
    <property type="entry name" value="PH_DOMAIN"/>
    <property type="match status" value="1"/>
</dbReference>
<dbReference type="SUPFAM" id="SSF50729">
    <property type="entry name" value="PH domain-like"/>
    <property type="match status" value="1"/>
</dbReference>
<dbReference type="CDD" id="cd00155">
    <property type="entry name" value="RasGEF"/>
    <property type="match status" value="1"/>
</dbReference>
<dbReference type="Pfam" id="PF00617">
    <property type="entry name" value="RasGEF"/>
    <property type="match status" value="1"/>
</dbReference>
<dbReference type="Proteomes" id="UP000887563">
    <property type="component" value="Unplaced"/>
</dbReference>
<dbReference type="PANTHER" id="PTHR23113:SF363">
    <property type="entry name" value="PROTEIN SON OF SEVENLESS"/>
    <property type="match status" value="1"/>
</dbReference>
<evidence type="ECO:0000259" key="5">
    <source>
        <dbReference type="PROSITE" id="PS50009"/>
    </source>
</evidence>
<protein>
    <submittedName>
        <fullName evidence="9">Son of sevenless</fullName>
    </submittedName>
</protein>
<dbReference type="WBParaSite" id="Minc3s01054g20253">
    <property type="protein sequence ID" value="Minc3s01054g20253"/>
    <property type="gene ID" value="Minc3s01054g20253"/>
</dbReference>
<dbReference type="Gene3D" id="1.20.870.10">
    <property type="entry name" value="Son of sevenless (SoS) protein Chain: S domain 1"/>
    <property type="match status" value="1"/>
</dbReference>
<feature type="compositionally biased region" description="Low complexity" evidence="3">
    <location>
        <begin position="1296"/>
        <end position="1312"/>
    </location>
</feature>
<organism evidence="8 9">
    <name type="scientific">Meloidogyne incognita</name>
    <name type="common">Southern root-knot nematode worm</name>
    <name type="synonym">Oxyuris incognita</name>
    <dbReference type="NCBI Taxonomy" id="6306"/>
    <lineage>
        <taxon>Eukaryota</taxon>
        <taxon>Metazoa</taxon>
        <taxon>Ecdysozoa</taxon>
        <taxon>Nematoda</taxon>
        <taxon>Chromadorea</taxon>
        <taxon>Rhabditida</taxon>
        <taxon>Tylenchina</taxon>
        <taxon>Tylenchomorpha</taxon>
        <taxon>Tylenchoidea</taxon>
        <taxon>Meloidogynidae</taxon>
        <taxon>Meloidogyninae</taxon>
        <taxon>Meloidogyne</taxon>
        <taxon>Meloidogyne incognita group</taxon>
    </lineage>
</organism>
<evidence type="ECO:0000256" key="1">
    <source>
        <dbReference type="ARBA" id="ARBA00022658"/>
    </source>
</evidence>
<feature type="compositionally biased region" description="Polar residues" evidence="3">
    <location>
        <begin position="1522"/>
        <end position="1546"/>
    </location>
</feature>
<dbReference type="InterPro" id="IPR008937">
    <property type="entry name" value="Ras-like_GEF"/>
</dbReference>
<proteinExistence type="predicted"/>
<feature type="region of interest" description="Disordered" evidence="3">
    <location>
        <begin position="872"/>
        <end position="898"/>
    </location>
</feature>
<feature type="domain" description="Ras-GEF" evidence="5">
    <location>
        <begin position="925"/>
        <end position="1216"/>
    </location>
</feature>
<feature type="compositionally biased region" description="Polar residues" evidence="3">
    <location>
        <begin position="1109"/>
        <end position="1121"/>
    </location>
</feature>
<dbReference type="SMART" id="SM00147">
    <property type="entry name" value="RasGEF"/>
    <property type="match status" value="1"/>
</dbReference>
<dbReference type="InterPro" id="IPR000219">
    <property type="entry name" value="DH_dom"/>
</dbReference>
<dbReference type="SMART" id="SM00233">
    <property type="entry name" value="PH"/>
    <property type="match status" value="1"/>
</dbReference>
<evidence type="ECO:0000259" key="6">
    <source>
        <dbReference type="PROSITE" id="PS50010"/>
    </source>
</evidence>
<dbReference type="InterPro" id="IPR035899">
    <property type="entry name" value="DBL_dom_sf"/>
</dbReference>
<dbReference type="Gene3D" id="1.20.900.10">
    <property type="entry name" value="Dbl homology (DH) domain"/>
    <property type="match status" value="1"/>
</dbReference>
<dbReference type="SMART" id="SM00325">
    <property type="entry name" value="RhoGEF"/>
    <property type="match status" value="1"/>
</dbReference>
<dbReference type="SUPFAM" id="SSF47113">
    <property type="entry name" value="Histone-fold"/>
    <property type="match status" value="1"/>
</dbReference>
<dbReference type="InterPro" id="IPR001849">
    <property type="entry name" value="PH_domain"/>
</dbReference>
<dbReference type="Gene3D" id="1.10.20.10">
    <property type="entry name" value="Histone, subunit A"/>
    <property type="match status" value="1"/>
</dbReference>
<dbReference type="PANTHER" id="PTHR23113">
    <property type="entry name" value="GUANINE NUCLEOTIDE EXCHANGE FACTOR"/>
    <property type="match status" value="1"/>
</dbReference>
<dbReference type="GO" id="GO:0005886">
    <property type="term" value="C:plasma membrane"/>
    <property type="evidence" value="ECO:0007669"/>
    <property type="project" value="TreeGrafter"/>
</dbReference>
<dbReference type="Gene3D" id="6.10.250.3060">
    <property type="match status" value="1"/>
</dbReference>
<dbReference type="GO" id="GO:0046982">
    <property type="term" value="F:protein heterodimerization activity"/>
    <property type="evidence" value="ECO:0007669"/>
    <property type="project" value="InterPro"/>
</dbReference>
<dbReference type="GO" id="GO:0007265">
    <property type="term" value="P:Ras protein signal transduction"/>
    <property type="evidence" value="ECO:0007669"/>
    <property type="project" value="TreeGrafter"/>
</dbReference>
<reference evidence="9" key="1">
    <citation type="submission" date="2022-11" db="UniProtKB">
        <authorList>
            <consortium name="WormBaseParasite"/>
        </authorList>
    </citation>
    <scope>IDENTIFICATION</scope>
</reference>
<dbReference type="PROSITE" id="PS50009">
    <property type="entry name" value="RASGEF_CAT"/>
    <property type="match status" value="1"/>
</dbReference>
<feature type="domain" description="N-terminal Ras-GEF" evidence="7">
    <location>
        <begin position="698"/>
        <end position="872"/>
    </location>
</feature>
<dbReference type="InterPro" id="IPR009072">
    <property type="entry name" value="Histone-fold"/>
</dbReference>
<feature type="region of interest" description="Disordered" evidence="3">
    <location>
        <begin position="1213"/>
        <end position="1313"/>
    </location>
</feature>
<evidence type="ECO:0000256" key="3">
    <source>
        <dbReference type="SAM" id="MobiDB-lite"/>
    </source>
</evidence>
<evidence type="ECO:0000259" key="7">
    <source>
        <dbReference type="PROSITE" id="PS50212"/>
    </source>
</evidence>
<dbReference type="PROSITE" id="PS50010">
    <property type="entry name" value="DH_2"/>
    <property type="match status" value="1"/>
</dbReference>
<dbReference type="InterPro" id="IPR036964">
    <property type="entry name" value="RASGEF_cat_dom_sf"/>
</dbReference>
<feature type="compositionally biased region" description="Low complexity" evidence="3">
    <location>
        <begin position="1366"/>
        <end position="1380"/>
    </location>
</feature>
<feature type="compositionally biased region" description="Low complexity" evidence="3">
    <location>
        <begin position="1433"/>
        <end position="1455"/>
    </location>
</feature>
<evidence type="ECO:0000259" key="4">
    <source>
        <dbReference type="PROSITE" id="PS50003"/>
    </source>
</evidence>
<dbReference type="Gene3D" id="1.10.840.10">
    <property type="entry name" value="Ras guanine-nucleotide exchange factors catalytic domain"/>
    <property type="match status" value="2"/>
</dbReference>
<feature type="region of interest" description="Disordered" evidence="3">
    <location>
        <begin position="1366"/>
        <end position="1565"/>
    </location>
</feature>
<name>A0A914M204_MELIC</name>
<feature type="compositionally biased region" description="Polar residues" evidence="3">
    <location>
        <begin position="874"/>
        <end position="898"/>
    </location>
</feature>
<dbReference type="InterPro" id="IPR001895">
    <property type="entry name" value="RASGEF_cat_dom"/>
</dbReference>
<accession>A0A914M204</accession>
<sequence length="1565" mass="177093">MFVPSSSSNHSPIFANSSSGPNSDFVVSATVCPSITAVQQAKLCQKRCLQWRDIFSERIYLVCNQIHPGMGLEKDAHQYISEILARVLYEILEQAPTNPEDLLQKVKATFPLALGNFVAKETRDSVQNFFLKRLNQSKSKEVKSLAALYRKINNVSKEHLGQKLDEKTVSQLMHVLEYILHDLLNWTGTYVNKLLDESSTISLFGLRTALNADRGLADLLEILYGNEEELSLAGVFTNTTQSSPAAHTPSISSSISVDQHVQESDKSQYYEKLCNEFKQDEMRFIRDLSMIVNVFKRRLEAGIIGSSPSKDNYIAGIFGNVHEIYELTIKIHRTIEDGIDMASPPLLGMGLWELAEGCEFDVYLQFMEVFKEPLNKKIERMMKEPTYLEYFDIEDRIYSGTPGGHTFRMAVKYVLPSLLYSVMAHFRCYGEYVKLMMGATEQETDQKDLYNTAMYLNVVGNRIQDLKLPIAPHISEKYSRGIRRDNTRSFHMNVIQHIQRSIEGWEGKEIGYMCNMFIREGELFQMRNSPTIADNILRTRSNWTERYVFLFDHLLVICKSLKSHNTKGNVTGSQYLSSTSASYKFKDKLYIRRSDIIDLEDDDEVKNAFKICTTAKGSNDEYMNIVTLFCQTPEDKEAWMTSLVEMQTAGVLHRMLEAYLKEEEKRIPLIVPTVCEYRYAEPDTEENIIFEDYTHNSGIPVVRSGTILKLIERLTFPRYTDNEFVKTFMITYRSFCSSSELFSLLIERFTIPTPHPFASLDPHMSVVLATQHQQNRTSGDVANTSPAYQSLSPAELEQAFHRFRQEYQKPIQLKVLSVLNHWVSNHFYDFENDSDLLQKLVDFLNGKDTTIKLTTNHKKWCTKIQDVIKRKQRNSSSADGTLQKPTNNDNLQVAGTGGFTSNIPEPVWHFAKEGDIANYDMLTLHPLEIARQITLLHFSLYRAIKPFELVDAAWTKQDKYQRSPQLLKFIDHSTNLTYWVAKSIVETESLDERAEMFSRVLEIMFVFEELNNFNGLIAFFSALNCQPVYRLEESKSRLEKEKKSWYDRFVQLCGDGHLSELLHRLRSINPPCVPFAGTYLTQIVLRLESLKQLENRDNKANQQKQQNASPNTDQQPKTDVSTPEAESDKNSSPRLPQKSKLNERLNVSQRIISFVKCRKIAAIIREIQMYQNQPYPLKMEPTIRHFFESINPLNGFKDKDDFEEYLYNRSSKIEPKNGEIPNPKPKHSLEALKSPGVRQQQKTPTSVNAPSATPTQLRASKSSTKSSVSSPRSPNQPGTTDSGSGNLLSPSHMNVPFWSSPPSGSSTNSPASLMTTEDQNFAVVDINPGQFPRWLADTTSSGRVNPAFISEYVPSAAAAAMLPSALSHSSNESPPLSSSPGVNSSTYPHSRRKPPVPLCIGESHFTFPPPLPQQQHPQFGGTFRKPPAPPPQHHQNIQHHQSSEEPSPSFLSPTSAFPLAKPPSARKKLPSEGSQGEIGDEKSSMDSPLELPPKLPPRLNLLTKEVITEATAPPRPPKKLSALNSGKSPTCENQQNLSISSSTASPFDTEAIAPPLPPKPKGMKK</sequence>
<feature type="domain" description="PH" evidence="4">
    <location>
        <begin position="516"/>
        <end position="648"/>
    </location>
</feature>
<feature type="compositionally biased region" description="Low complexity" evidence="3">
    <location>
        <begin position="1260"/>
        <end position="1273"/>
    </location>
</feature>
<dbReference type="Pfam" id="PF00618">
    <property type="entry name" value="RasGEF_N"/>
    <property type="match status" value="1"/>
</dbReference>
<dbReference type="InterPro" id="IPR023578">
    <property type="entry name" value="Ras_GEF_dom_sf"/>
</dbReference>
<feature type="compositionally biased region" description="Polar residues" evidence="3">
    <location>
        <begin position="1237"/>
        <end position="1259"/>
    </location>
</feature>
<feature type="compositionally biased region" description="Polar residues" evidence="3">
    <location>
        <begin position="1275"/>
        <end position="1292"/>
    </location>
</feature>
<evidence type="ECO:0000313" key="9">
    <source>
        <dbReference type="WBParaSite" id="Minc3s01054g20253"/>
    </source>
</evidence>
<feature type="region of interest" description="Disordered" evidence="3">
    <location>
        <begin position="1096"/>
        <end position="1141"/>
    </location>
</feature>
<dbReference type="CDD" id="cd06224">
    <property type="entry name" value="REM"/>
    <property type="match status" value="1"/>
</dbReference>
<feature type="compositionally biased region" description="Pro residues" evidence="3">
    <location>
        <begin position="1554"/>
        <end position="1565"/>
    </location>
</feature>
<feature type="domain" description="DH" evidence="6">
    <location>
        <begin position="269"/>
        <end position="466"/>
    </location>
</feature>
<dbReference type="Pfam" id="PF22697">
    <property type="entry name" value="SOS1_NGEF_PH"/>
    <property type="match status" value="1"/>
</dbReference>
<dbReference type="InterPro" id="IPR000651">
    <property type="entry name" value="Ras-like_Gua-exchang_fac_N"/>
</dbReference>
<keyword evidence="8" id="KW-1185">Reference proteome</keyword>
<dbReference type="Gene3D" id="2.30.29.30">
    <property type="entry name" value="Pleckstrin-homology domain (PH domain)/Phosphotyrosine-binding domain (PTB)"/>
    <property type="match status" value="1"/>
</dbReference>
<dbReference type="PROSITE" id="PS50212">
    <property type="entry name" value="RASGEF_NTER"/>
    <property type="match status" value="1"/>
</dbReference>
<dbReference type="SUPFAM" id="SSF48065">
    <property type="entry name" value="DBL homology domain (DH-domain)"/>
    <property type="match status" value="1"/>
</dbReference>
<evidence type="ECO:0000313" key="8">
    <source>
        <dbReference type="Proteomes" id="UP000887563"/>
    </source>
</evidence>
<dbReference type="InterPro" id="IPR011993">
    <property type="entry name" value="PH-like_dom_sf"/>
</dbReference>
<dbReference type="SMART" id="SM00229">
    <property type="entry name" value="RasGEFN"/>
    <property type="match status" value="1"/>
</dbReference>
<keyword evidence="1 2" id="KW-0344">Guanine-nucleotide releasing factor</keyword>